<evidence type="ECO:0000313" key="1">
    <source>
        <dbReference type="EMBL" id="JAT64160.1"/>
    </source>
</evidence>
<reference evidence="1" key="1">
    <citation type="submission" date="2015-07" db="EMBL/GenBank/DDBJ databases">
        <title>Transcriptome Assembly of Anthurium amnicola.</title>
        <authorList>
            <person name="Suzuki J."/>
        </authorList>
    </citation>
    <scope>NUCLEOTIDE SEQUENCE</scope>
</reference>
<feature type="non-terminal residue" evidence="1">
    <location>
        <position position="1"/>
    </location>
</feature>
<name>A0A1D1ZB99_9ARAE</name>
<proteinExistence type="predicted"/>
<dbReference type="EMBL" id="GDJX01003776">
    <property type="protein sequence ID" value="JAT64160.1"/>
    <property type="molecule type" value="Transcribed_RNA"/>
</dbReference>
<accession>A0A1D1ZB99</accession>
<protein>
    <submittedName>
        <fullName evidence="1">Autophagy-related protein 2</fullName>
    </submittedName>
</protein>
<gene>
    <name evidence="1" type="primary">ATG2_12</name>
    <name evidence="1" type="ORF">g.101122</name>
</gene>
<sequence length="161" mass="16910">KFEPEEGHKGGLPRVAALLGWIAPRSGGGVLGVPLREVFQTKGSTTDPLSPPAAAAAVVVFLSGSLQRRRLPHFLARVVFLYVSSLAPTSTRSVSGGFGQIEAGVAAWEEVLDRVSGSTNQVRSPFPIVLARGSSGLLAMPVPFARLVGDAPRHGLFMDLI</sequence>
<organism evidence="1">
    <name type="scientific">Anthurium amnicola</name>
    <dbReference type="NCBI Taxonomy" id="1678845"/>
    <lineage>
        <taxon>Eukaryota</taxon>
        <taxon>Viridiplantae</taxon>
        <taxon>Streptophyta</taxon>
        <taxon>Embryophyta</taxon>
        <taxon>Tracheophyta</taxon>
        <taxon>Spermatophyta</taxon>
        <taxon>Magnoliopsida</taxon>
        <taxon>Liliopsida</taxon>
        <taxon>Araceae</taxon>
        <taxon>Pothoideae</taxon>
        <taxon>Potheae</taxon>
        <taxon>Anthurium</taxon>
    </lineage>
</organism>
<dbReference type="AlphaFoldDB" id="A0A1D1ZB99"/>